<dbReference type="Gene3D" id="3.20.20.140">
    <property type="entry name" value="Metal-dependent hydrolases"/>
    <property type="match status" value="1"/>
</dbReference>
<dbReference type="PANTHER" id="PTHR43794">
    <property type="entry name" value="AMINOHYDROLASE SSNA-RELATED"/>
    <property type="match status" value="1"/>
</dbReference>
<dbReference type="SUPFAM" id="SSF51556">
    <property type="entry name" value="Metallo-dependent hydrolases"/>
    <property type="match status" value="1"/>
</dbReference>
<comment type="similarity">
    <text evidence="1">Belongs to the metallo-dependent hydrolases superfamily. ATZ/TRZ family.</text>
</comment>
<feature type="domain" description="Amidohydrolase-related" evidence="3">
    <location>
        <begin position="63"/>
        <end position="412"/>
    </location>
</feature>
<dbReference type="InterPro" id="IPR050287">
    <property type="entry name" value="MTA/SAH_deaminase"/>
</dbReference>
<sequence>MAARKPVQLLIKARWILPILPARKVFSDCAVAVMGGRIEAILPWQEADKQYSAEQTLTLDRHILMPGLVNCHGHAAMSLLRGYADDYPLDTWLNDFIWPAEKKHVDADFVRDGTELAIAEMIHSGTTCFADMYFFPEQVALAAKRAHMRSQITFPVLDFATTWGDGPSDYIAKGLELHDEYRADDLIRIGFGPHAPYTVSDNHLKRIAVLAEELQAPIQIHLHETAKEVADSIAEYGMRPIERINKLGLLTPRTQCVHMTQIDDSDLQLLTSSGAHVIHCPESNLKLASGFCPVNKLINNGSNIALGTDGAASNNDLNMFGELETTALLAKGVSGDPATPNAHDVLAMATINGAKALGMDDDIGSIEVGKSADIIALETDPIGSQPLYDIASSLAYNNRALAVTHSWVAGRALMLSSHLQTLNERDIASKALAWSKKINAKVIL</sequence>
<evidence type="ECO:0000313" key="4">
    <source>
        <dbReference type="EMBL" id="MDX6848403.1"/>
    </source>
</evidence>
<dbReference type="Pfam" id="PF01979">
    <property type="entry name" value="Amidohydro_1"/>
    <property type="match status" value="1"/>
</dbReference>
<evidence type="ECO:0000313" key="5">
    <source>
        <dbReference type="Proteomes" id="UP001273505"/>
    </source>
</evidence>
<organism evidence="4 5">
    <name type="scientific">Gilvimarinus gilvus</name>
    <dbReference type="NCBI Taxonomy" id="3058038"/>
    <lineage>
        <taxon>Bacteria</taxon>
        <taxon>Pseudomonadati</taxon>
        <taxon>Pseudomonadota</taxon>
        <taxon>Gammaproteobacteria</taxon>
        <taxon>Cellvibrionales</taxon>
        <taxon>Cellvibrionaceae</taxon>
        <taxon>Gilvimarinus</taxon>
    </lineage>
</organism>
<dbReference type="Proteomes" id="UP001273505">
    <property type="component" value="Unassembled WGS sequence"/>
</dbReference>
<gene>
    <name evidence="4" type="ORF">SCD92_03465</name>
</gene>
<dbReference type="SUPFAM" id="SSF51338">
    <property type="entry name" value="Composite domain of metallo-dependent hydrolases"/>
    <property type="match status" value="1"/>
</dbReference>
<evidence type="ECO:0000259" key="3">
    <source>
        <dbReference type="Pfam" id="PF01979"/>
    </source>
</evidence>
<reference evidence="4 5" key="1">
    <citation type="submission" date="2023-11" db="EMBL/GenBank/DDBJ databases">
        <title>Gilvimarinus fulvus sp. nov., isolated from the surface of Kelp.</title>
        <authorList>
            <person name="Sun Y.Y."/>
            <person name="Gong Y."/>
            <person name="Du Z.J."/>
        </authorList>
    </citation>
    <scope>NUCLEOTIDE SEQUENCE [LARGE SCALE GENOMIC DNA]</scope>
    <source>
        <strain evidence="4 5">SDUM040013</strain>
    </source>
</reference>
<proteinExistence type="inferred from homology"/>
<dbReference type="Gene3D" id="2.30.40.10">
    <property type="entry name" value="Urease, subunit C, domain 1"/>
    <property type="match status" value="1"/>
</dbReference>
<name>A0ABU4RXL2_9GAMM</name>
<comment type="caution">
    <text evidence="4">The sequence shown here is derived from an EMBL/GenBank/DDBJ whole genome shotgun (WGS) entry which is preliminary data.</text>
</comment>
<keyword evidence="2 4" id="KW-0378">Hydrolase</keyword>
<dbReference type="EMBL" id="JAXAFO010000004">
    <property type="protein sequence ID" value="MDX6848403.1"/>
    <property type="molecule type" value="Genomic_DNA"/>
</dbReference>
<keyword evidence="5" id="KW-1185">Reference proteome</keyword>
<dbReference type="PANTHER" id="PTHR43794:SF11">
    <property type="entry name" value="AMIDOHYDROLASE-RELATED DOMAIN-CONTAINING PROTEIN"/>
    <property type="match status" value="1"/>
</dbReference>
<accession>A0ABU4RXL2</accession>
<dbReference type="CDD" id="cd01298">
    <property type="entry name" value="ATZ_TRZ_like"/>
    <property type="match status" value="1"/>
</dbReference>
<evidence type="ECO:0000256" key="2">
    <source>
        <dbReference type="ARBA" id="ARBA00022801"/>
    </source>
</evidence>
<dbReference type="InterPro" id="IPR006680">
    <property type="entry name" value="Amidohydro-rel"/>
</dbReference>
<dbReference type="NCBIfam" id="NF006549">
    <property type="entry name" value="PRK09045.1"/>
    <property type="match status" value="1"/>
</dbReference>
<dbReference type="GO" id="GO:0016787">
    <property type="term" value="F:hydrolase activity"/>
    <property type="evidence" value="ECO:0007669"/>
    <property type="project" value="UniProtKB-KW"/>
</dbReference>
<protein>
    <submittedName>
        <fullName evidence="4">TRZ/ATZ family hydrolase</fullName>
    </submittedName>
</protein>
<dbReference type="InterPro" id="IPR032466">
    <property type="entry name" value="Metal_Hydrolase"/>
</dbReference>
<dbReference type="InterPro" id="IPR011059">
    <property type="entry name" value="Metal-dep_hydrolase_composite"/>
</dbReference>
<evidence type="ECO:0000256" key="1">
    <source>
        <dbReference type="ARBA" id="ARBA00006745"/>
    </source>
</evidence>
<dbReference type="RefSeq" id="WP_302721248.1">
    <property type="nucleotide sequence ID" value="NZ_JAULRU010000264.1"/>
</dbReference>